<proteinExistence type="predicted"/>
<organism evidence="1">
    <name type="scientific">Siphoviridae sp. ctJjf17</name>
    <dbReference type="NCBI Taxonomy" id="2827839"/>
    <lineage>
        <taxon>Viruses</taxon>
        <taxon>Duplodnaviria</taxon>
        <taxon>Heunggongvirae</taxon>
        <taxon>Uroviricota</taxon>
        <taxon>Caudoviricetes</taxon>
    </lineage>
</organism>
<protein>
    <submittedName>
        <fullName evidence="1">Uncharacterized protein</fullName>
    </submittedName>
</protein>
<dbReference type="EMBL" id="BK032560">
    <property type="protein sequence ID" value="DAF47855.1"/>
    <property type="molecule type" value="Genomic_DNA"/>
</dbReference>
<accession>A0A8S5SB15</accession>
<evidence type="ECO:0000313" key="1">
    <source>
        <dbReference type="EMBL" id="DAF47855.1"/>
    </source>
</evidence>
<reference evidence="1" key="1">
    <citation type="journal article" date="2021" name="Proc. Natl. Acad. Sci. U.S.A.">
        <title>A Catalog of Tens of Thousands of Viruses from Human Metagenomes Reveals Hidden Associations with Chronic Diseases.</title>
        <authorList>
            <person name="Tisza M.J."/>
            <person name="Buck C.B."/>
        </authorList>
    </citation>
    <scope>NUCLEOTIDE SEQUENCE</scope>
    <source>
        <strain evidence="1">CtJjf17</strain>
    </source>
</reference>
<sequence>MEIREDKTVSSDYKEYITGQKELFNGYATAYTFPNGYGASVIYHDISYGLELAVLDSEDKLTYDTPITDNVIGYIETKEDLNGLLRQIKEL</sequence>
<name>A0A8S5SB15_9CAUD</name>